<keyword evidence="5" id="KW-1185">Reference proteome</keyword>
<reference evidence="3" key="2">
    <citation type="submission" date="2023-02" db="EMBL/GenBank/DDBJ databases">
        <authorList>
            <person name="Lu C.-H."/>
        </authorList>
    </citation>
    <scope>NUCLEOTIDE SEQUENCE</scope>
    <source>
        <strain evidence="3">22TCCZM01-4</strain>
        <strain evidence="2">22TCJT01-1</strain>
    </source>
</reference>
<sequence length="285" mass="30778">MHHFDYYSWLFTLSNSALLTVCFVSLGIVSAGASAGSALLARLWPTRPGANIIGTLLTGLLVPTAVIIGFISSDIWTQNARAEAAVEREGIAAAEALRILEALPAKLATPIQTALLVYARSAVEDEWPAMAARQSSPQTARAFAQLRESVWAAHYDSTQQALRGTAPADVRRIDAPQHIAHEFDELEKRLDAIENARATRLQLAKRQLSGIKLAAMAWLLFTNAFVIAELHRGAARERRIALALFTAGFGMIFFLLVLHDRPFAGSVTIGADALSTLLACPPPGQ</sequence>
<organism evidence="3 4">
    <name type="scientific">Ralstonia mojiangensis</name>
    <dbReference type="NCBI Taxonomy" id="2953895"/>
    <lineage>
        <taxon>Bacteria</taxon>
        <taxon>Pseudomonadati</taxon>
        <taxon>Pseudomonadota</taxon>
        <taxon>Betaproteobacteria</taxon>
        <taxon>Burkholderiales</taxon>
        <taxon>Burkholderiaceae</taxon>
        <taxon>Ralstonia</taxon>
    </lineage>
</organism>
<proteinExistence type="predicted"/>
<feature type="transmembrane region" description="Helical" evidence="1">
    <location>
        <begin position="49"/>
        <end position="71"/>
    </location>
</feature>
<keyword evidence="1" id="KW-1133">Transmembrane helix</keyword>
<comment type="caution">
    <text evidence="3">The sequence shown here is derived from an EMBL/GenBank/DDBJ whole genome shotgun (WGS) entry which is preliminary data.</text>
</comment>
<evidence type="ECO:0008006" key="6">
    <source>
        <dbReference type="Google" id="ProtNLM"/>
    </source>
</evidence>
<dbReference type="Proteomes" id="UP001164374">
    <property type="component" value="Unassembled WGS sequence"/>
</dbReference>
<dbReference type="Proteomes" id="UP001164420">
    <property type="component" value="Unassembled WGS sequence"/>
</dbReference>
<protein>
    <recommendedName>
        <fullName evidence="6">DUF4239 domain-containing protein</fullName>
    </recommendedName>
</protein>
<keyword evidence="1" id="KW-0472">Membrane</keyword>
<evidence type="ECO:0000313" key="4">
    <source>
        <dbReference type="Proteomes" id="UP001164374"/>
    </source>
</evidence>
<dbReference type="EMBL" id="JAOCQJ010000001">
    <property type="protein sequence ID" value="MCT7315196.1"/>
    <property type="molecule type" value="Genomic_DNA"/>
</dbReference>
<dbReference type="InterPro" id="IPR025333">
    <property type="entry name" value="DUF4239"/>
</dbReference>
<feature type="transmembrane region" description="Helical" evidence="1">
    <location>
        <begin position="240"/>
        <end position="258"/>
    </location>
</feature>
<feature type="transmembrane region" description="Helical" evidence="1">
    <location>
        <begin position="7"/>
        <end position="29"/>
    </location>
</feature>
<evidence type="ECO:0000313" key="5">
    <source>
        <dbReference type="Proteomes" id="UP001164420"/>
    </source>
</evidence>
<accession>A0AAE3I0B8</accession>
<dbReference type="EMBL" id="JAOCQI010000001">
    <property type="protein sequence ID" value="MCT7311063.1"/>
    <property type="molecule type" value="Genomic_DNA"/>
</dbReference>
<dbReference type="RefSeq" id="WP_260780548.1">
    <property type="nucleotide sequence ID" value="NZ_JAOCQI010000001.1"/>
</dbReference>
<dbReference type="AlphaFoldDB" id="A0AAE3I0B8"/>
<reference evidence="3 5" key="1">
    <citation type="journal article" date="2023" name="Front. Microbiol.">
        <title>Ralstonia chuxiongensis sp. nov., Ralstonia mojiangensis sp. nov., and Ralstonia soli sp. nov., isolated from tobacco fields, are three novel species in the family Burkholderiaceae.</title>
        <authorList>
            <person name="Lu C.H."/>
            <person name="Zhang Y.Y."/>
            <person name="Jiang N."/>
            <person name="Chen W."/>
            <person name="Shao X."/>
            <person name="Zhao Z.M."/>
            <person name="Lu W.L."/>
            <person name="Hu X."/>
            <person name="Xi Y.X."/>
            <person name="Zou S.Y."/>
            <person name="Wei Q.J."/>
            <person name="Lin Z.L."/>
            <person name="Gong L."/>
            <person name="Gai X.T."/>
            <person name="Zhang L.Q."/>
            <person name="Li J.Y."/>
            <person name="Jin Y."/>
            <person name="Xia Z.Y."/>
        </authorList>
    </citation>
    <scope>NUCLEOTIDE SEQUENCE</scope>
    <source>
        <strain evidence="3">22TCCZM01-4</strain>
        <strain evidence="2 5">22TCJT01-1</strain>
    </source>
</reference>
<evidence type="ECO:0000313" key="3">
    <source>
        <dbReference type="EMBL" id="MCT7315196.1"/>
    </source>
</evidence>
<evidence type="ECO:0000256" key="1">
    <source>
        <dbReference type="SAM" id="Phobius"/>
    </source>
</evidence>
<gene>
    <name evidence="3" type="ORF">N5I87_04205</name>
    <name evidence="2" type="ORF">N5J06_08910</name>
</gene>
<feature type="transmembrane region" description="Helical" evidence="1">
    <location>
        <begin position="210"/>
        <end position="228"/>
    </location>
</feature>
<name>A0AAE3I0B8_9RALS</name>
<evidence type="ECO:0000313" key="2">
    <source>
        <dbReference type="EMBL" id="MCT7311063.1"/>
    </source>
</evidence>
<keyword evidence="1" id="KW-0812">Transmembrane</keyword>
<dbReference type="Pfam" id="PF14023">
    <property type="entry name" value="Bestrophin-like"/>
    <property type="match status" value="1"/>
</dbReference>